<dbReference type="EMBL" id="CP045913">
    <property type="protein sequence ID" value="QGH61365.1"/>
    <property type="molecule type" value="Genomic_DNA"/>
</dbReference>
<dbReference type="SUPFAM" id="SSF53098">
    <property type="entry name" value="Ribonuclease H-like"/>
    <property type="match status" value="1"/>
</dbReference>
<feature type="domain" description="Integrase catalytic" evidence="4">
    <location>
        <begin position="134"/>
        <end position="318"/>
    </location>
</feature>
<dbReference type="Pfam" id="PF00665">
    <property type="entry name" value="rve"/>
    <property type="match status" value="1"/>
</dbReference>
<protein>
    <submittedName>
        <fullName evidence="7">IS21 family transposase</fullName>
    </submittedName>
</protein>
<dbReference type="InterPro" id="IPR054353">
    <property type="entry name" value="IstA-like_C"/>
</dbReference>
<name>A0A5Q2V978_SERPR</name>
<evidence type="ECO:0000313" key="6">
    <source>
        <dbReference type="EMBL" id="QGH61365.1"/>
    </source>
</evidence>
<dbReference type="PROSITE" id="PS50994">
    <property type="entry name" value="INTEGRASE"/>
    <property type="match status" value="1"/>
</dbReference>
<dbReference type="InterPro" id="IPR012337">
    <property type="entry name" value="RNaseH-like_sf"/>
</dbReference>
<dbReference type="GO" id="GO:0003676">
    <property type="term" value="F:nucleic acid binding"/>
    <property type="evidence" value="ECO:0007669"/>
    <property type="project" value="InterPro"/>
</dbReference>
<feature type="region of interest" description="Disordered" evidence="2">
    <location>
        <begin position="483"/>
        <end position="514"/>
    </location>
</feature>
<dbReference type="PANTHER" id="PTHR35004">
    <property type="entry name" value="TRANSPOSASE RV3428C-RELATED"/>
    <property type="match status" value="1"/>
</dbReference>
<dbReference type="InterPro" id="IPR001584">
    <property type="entry name" value="Integrase_cat-core"/>
</dbReference>
<dbReference type="EMBL" id="CP045913">
    <property type="protein sequence ID" value="QGH61341.1"/>
    <property type="molecule type" value="Genomic_DNA"/>
</dbReference>
<evidence type="ECO:0000313" key="8">
    <source>
        <dbReference type="EMBL" id="QGH63658.1"/>
    </source>
</evidence>
<comment type="similarity">
    <text evidence="1">Belongs to the transposase IS21/IS408/IS1162 family.</text>
</comment>
<evidence type="ECO:0000259" key="4">
    <source>
        <dbReference type="PROSITE" id="PS50994"/>
    </source>
</evidence>
<evidence type="ECO:0000313" key="10">
    <source>
        <dbReference type="Proteomes" id="UP000381260"/>
    </source>
</evidence>
<evidence type="ECO:0000313" key="5">
    <source>
        <dbReference type="EMBL" id="QGH61341.1"/>
    </source>
</evidence>
<feature type="domain" description="HTH IS408-type" evidence="3">
    <location>
        <begin position="11"/>
        <end position="91"/>
    </location>
</feature>
<dbReference type="Gene3D" id="3.30.420.10">
    <property type="entry name" value="Ribonuclease H-like superfamily/Ribonuclease H"/>
    <property type="match status" value="1"/>
</dbReference>
<dbReference type="EMBL" id="CP045913">
    <property type="protein sequence ID" value="QGH62037.1"/>
    <property type="molecule type" value="Genomic_DNA"/>
</dbReference>
<proteinExistence type="inferred from homology"/>
<dbReference type="Proteomes" id="UP000381260">
    <property type="component" value="Chromosome"/>
</dbReference>
<organism evidence="7 10">
    <name type="scientific">Serratia proteamaculans</name>
    <dbReference type="NCBI Taxonomy" id="28151"/>
    <lineage>
        <taxon>Bacteria</taxon>
        <taxon>Pseudomonadati</taxon>
        <taxon>Pseudomonadota</taxon>
        <taxon>Gammaproteobacteria</taxon>
        <taxon>Enterobacterales</taxon>
        <taxon>Yersiniaceae</taxon>
        <taxon>Serratia</taxon>
    </lineage>
</organism>
<evidence type="ECO:0000256" key="1">
    <source>
        <dbReference type="ARBA" id="ARBA00009277"/>
    </source>
</evidence>
<evidence type="ECO:0000313" key="9">
    <source>
        <dbReference type="EMBL" id="QGH63989.1"/>
    </source>
</evidence>
<gene>
    <name evidence="5" type="ORF">GHV41_11030</name>
    <name evidence="6" type="ORF">GHV41_11170</name>
    <name evidence="7" type="ORF">GHV41_14920</name>
    <name evidence="8" type="ORF">GHV41_23605</name>
    <name evidence="9" type="ORF">GHV41_25360</name>
</gene>
<reference evidence="7 10" key="1">
    <citation type="submission" date="2019-11" db="EMBL/GenBank/DDBJ databases">
        <title>The Phosphoenolpyruvate Phosphotransferase System Regulates Serratia proteamaculans 336X Biofilm Formation and Wheat Roots colonization.</title>
        <authorList>
            <person name="Liu F."/>
        </authorList>
    </citation>
    <scope>NUCLEOTIDE SEQUENCE [LARGE SCALE GENOMIC DNA]</scope>
    <source>
        <strain evidence="7 10">336X</strain>
    </source>
</reference>
<dbReference type="AlphaFoldDB" id="A0A5Q2V978"/>
<sequence>MPNKRINMRKIRDILRLRFEAGLSFRQISQCADVSTGAIQKMLKRLDAVGVSWPLPKGMSESRLASLLYPESDSRPGELEDPDWADIHMELRKKGVTRHLLWEEYCQRVPVRAYSYSQFCYRYHAWCQLQKRSMRQQHLAGEKCFIDYCGPTVPVVSPDTGECRLAQIFVAVLGASSYTFAEATWTQSLQDWLLSHVRMLEFFGGVPEILVPDNLKSAVSKACRYDPELNPAYQQLAEHYLVAVIPARPRKPKDKPKAEIGVQVVERWILARLRHQVFFSLSELNHCIRTLVAALNERPFKKLPGNRRQAFERLDRPALRQLPVHPWRYRHIKKAKVNIDYHVEYEQHHYSVPHQYVGYKVELHAFDNLLEVWVGDQMIATHPRRLHPGNSTTAEHMPERHRHHQQWTPGRLKNWAASVGPDTLQWISDRLAEKAHPEQAYRLCLGLLSLTREYPAARVNGSCQLANSEGLNRLKQIKSILKTNRDLVPRDSDPHPSPELPQEHENIRGPRHFH</sequence>
<dbReference type="Pfam" id="PF22483">
    <property type="entry name" value="Mu-transpos_C_2"/>
    <property type="match status" value="1"/>
</dbReference>
<dbReference type="InterPro" id="IPR036397">
    <property type="entry name" value="RNaseH_sf"/>
</dbReference>
<dbReference type="NCBIfam" id="NF033546">
    <property type="entry name" value="transpos_IS21"/>
    <property type="match status" value="1"/>
</dbReference>
<evidence type="ECO:0000259" key="3">
    <source>
        <dbReference type="PROSITE" id="PS50532"/>
    </source>
</evidence>
<dbReference type="GO" id="GO:0015074">
    <property type="term" value="P:DNA integration"/>
    <property type="evidence" value="ECO:0007669"/>
    <property type="project" value="InterPro"/>
</dbReference>
<dbReference type="EMBL" id="CP045913">
    <property type="protein sequence ID" value="QGH63989.1"/>
    <property type="molecule type" value="Genomic_DNA"/>
</dbReference>
<dbReference type="PANTHER" id="PTHR35004:SF8">
    <property type="entry name" value="TRANSPOSASE RV3428C-RELATED"/>
    <property type="match status" value="1"/>
</dbReference>
<accession>A0A5Q2V978</accession>
<dbReference type="EMBL" id="CP045913">
    <property type="protein sequence ID" value="QGH63658.1"/>
    <property type="molecule type" value="Genomic_DNA"/>
</dbReference>
<evidence type="ECO:0000256" key="2">
    <source>
        <dbReference type="SAM" id="MobiDB-lite"/>
    </source>
</evidence>
<dbReference type="PROSITE" id="PS50532">
    <property type="entry name" value="HTH_IS408"/>
    <property type="match status" value="1"/>
</dbReference>
<evidence type="ECO:0000313" key="7">
    <source>
        <dbReference type="EMBL" id="QGH62037.1"/>
    </source>
</evidence>
<dbReference type="RefSeq" id="WP_153858541.1">
    <property type="nucleotide sequence ID" value="NZ_CP045913.1"/>
</dbReference>
<feature type="compositionally biased region" description="Basic and acidic residues" evidence="2">
    <location>
        <begin position="483"/>
        <end position="508"/>
    </location>
</feature>
<dbReference type="InterPro" id="IPR017895">
    <property type="entry name" value="HTH_IS408/IS1162_type"/>
</dbReference>